<evidence type="ECO:0000256" key="1">
    <source>
        <dbReference type="ARBA" id="ARBA00004414"/>
    </source>
</evidence>
<dbReference type="STRING" id="10195.A0A3M7P3N7"/>
<evidence type="ECO:0000256" key="3">
    <source>
        <dbReference type="ARBA" id="ARBA00004630"/>
    </source>
</evidence>
<proteinExistence type="inferred from homology"/>
<dbReference type="PANTHER" id="PTHR23292:SF6">
    <property type="entry name" value="FI16602P1-RELATED"/>
    <property type="match status" value="1"/>
</dbReference>
<accession>A0A3M7P3N7</accession>
<evidence type="ECO:0000259" key="9">
    <source>
        <dbReference type="PROSITE" id="PS51837"/>
    </source>
</evidence>
<evidence type="ECO:0000256" key="4">
    <source>
        <dbReference type="ARBA" id="ARBA00005975"/>
    </source>
</evidence>
<dbReference type="PANTHER" id="PTHR23292">
    <property type="entry name" value="LIPOPOLYSACCHARIDE-INDUCED TUMOR NECROSIS FACTOR-ALPHA FACTOR"/>
    <property type="match status" value="1"/>
</dbReference>
<evidence type="ECO:0000313" key="10">
    <source>
        <dbReference type="EMBL" id="RMZ93721.1"/>
    </source>
</evidence>
<keyword evidence="5" id="KW-0479">Metal-binding</keyword>
<dbReference type="OrthoDB" id="4713066at2759"/>
<evidence type="ECO:0000256" key="6">
    <source>
        <dbReference type="ARBA" id="ARBA00022833"/>
    </source>
</evidence>
<dbReference type="GO" id="GO:0005634">
    <property type="term" value="C:nucleus"/>
    <property type="evidence" value="ECO:0007669"/>
    <property type="project" value="TreeGrafter"/>
</dbReference>
<dbReference type="GO" id="GO:0008270">
    <property type="term" value="F:zinc ion binding"/>
    <property type="evidence" value="ECO:0007669"/>
    <property type="project" value="TreeGrafter"/>
</dbReference>
<dbReference type="AlphaFoldDB" id="A0A3M7P3N7"/>
<dbReference type="Pfam" id="PF10601">
    <property type="entry name" value="zf-LITAF-like"/>
    <property type="match status" value="1"/>
</dbReference>
<evidence type="ECO:0000313" key="11">
    <source>
        <dbReference type="Proteomes" id="UP000276133"/>
    </source>
</evidence>
<keyword evidence="8" id="KW-0812">Transmembrane</keyword>
<keyword evidence="7 8" id="KW-0472">Membrane</keyword>
<name>A0A3M7P3N7_BRAPC</name>
<feature type="transmembrane region" description="Helical" evidence="8">
    <location>
        <begin position="20"/>
        <end position="47"/>
    </location>
</feature>
<comment type="subcellular location">
    <subcellularLocation>
        <location evidence="2">Endosome membrane</location>
        <topology evidence="2">Peripheral membrane protein</topology>
    </subcellularLocation>
    <subcellularLocation>
        <location evidence="1">Late endosome membrane</location>
    </subcellularLocation>
    <subcellularLocation>
        <location evidence="3">Lysosome membrane</location>
        <topology evidence="3">Peripheral membrane protein</topology>
        <orientation evidence="3">Cytoplasmic side</orientation>
    </subcellularLocation>
</comment>
<evidence type="ECO:0000256" key="2">
    <source>
        <dbReference type="ARBA" id="ARBA00004481"/>
    </source>
</evidence>
<organism evidence="10 11">
    <name type="scientific">Brachionus plicatilis</name>
    <name type="common">Marine rotifer</name>
    <name type="synonym">Brachionus muelleri</name>
    <dbReference type="NCBI Taxonomy" id="10195"/>
    <lineage>
        <taxon>Eukaryota</taxon>
        <taxon>Metazoa</taxon>
        <taxon>Spiralia</taxon>
        <taxon>Gnathifera</taxon>
        <taxon>Rotifera</taxon>
        <taxon>Eurotatoria</taxon>
        <taxon>Monogononta</taxon>
        <taxon>Pseudotrocha</taxon>
        <taxon>Ploima</taxon>
        <taxon>Brachionidae</taxon>
        <taxon>Brachionus</taxon>
    </lineage>
</organism>
<protein>
    <submittedName>
        <fullName evidence="10">Lipopolysaccharide-induced tumor necrosis factor-alpha factor-like protein</fullName>
    </submittedName>
</protein>
<evidence type="ECO:0000256" key="8">
    <source>
        <dbReference type="SAM" id="Phobius"/>
    </source>
</evidence>
<comment type="caution">
    <text evidence="10">The sequence shown here is derived from an EMBL/GenBank/DDBJ whole genome shotgun (WGS) entry which is preliminary data.</text>
</comment>
<sequence length="99" mass="11203">MQPPFNYQPNLGKDPSLPIIGLATWLLSGGIALLGCIFGCCLIPFFIDACKDVEHYCPNCNHYFVNKNPKNLEDKSLAVNLCHKYFYCVTRKNPKIGFF</sequence>
<dbReference type="GO" id="GO:0098560">
    <property type="term" value="C:cytoplasmic side of late endosome membrane"/>
    <property type="evidence" value="ECO:0007669"/>
    <property type="project" value="TreeGrafter"/>
</dbReference>
<dbReference type="SMART" id="SM00714">
    <property type="entry name" value="LITAF"/>
    <property type="match status" value="1"/>
</dbReference>
<dbReference type="GO" id="GO:0098574">
    <property type="term" value="C:cytoplasmic side of lysosomal membrane"/>
    <property type="evidence" value="ECO:0007669"/>
    <property type="project" value="TreeGrafter"/>
</dbReference>
<dbReference type="InterPro" id="IPR006629">
    <property type="entry name" value="LITAF"/>
</dbReference>
<feature type="domain" description="LITAF" evidence="9">
    <location>
        <begin position="1"/>
        <end position="69"/>
    </location>
</feature>
<reference evidence="10 11" key="1">
    <citation type="journal article" date="2018" name="Sci. Rep.">
        <title>Genomic signatures of local adaptation to the degree of environmental predictability in rotifers.</title>
        <authorList>
            <person name="Franch-Gras L."/>
            <person name="Hahn C."/>
            <person name="Garcia-Roger E.M."/>
            <person name="Carmona M.J."/>
            <person name="Serra M."/>
            <person name="Gomez A."/>
        </authorList>
    </citation>
    <scope>NUCLEOTIDE SEQUENCE [LARGE SCALE GENOMIC DNA]</scope>
    <source>
        <strain evidence="10">HYR1</strain>
    </source>
</reference>
<keyword evidence="6" id="KW-0862">Zinc</keyword>
<evidence type="ECO:0000256" key="5">
    <source>
        <dbReference type="ARBA" id="ARBA00022723"/>
    </source>
</evidence>
<keyword evidence="11" id="KW-1185">Reference proteome</keyword>
<dbReference type="Proteomes" id="UP000276133">
    <property type="component" value="Unassembled WGS sequence"/>
</dbReference>
<dbReference type="PROSITE" id="PS51837">
    <property type="entry name" value="LITAF"/>
    <property type="match status" value="1"/>
</dbReference>
<comment type="similarity">
    <text evidence="4">Belongs to the CDIP1/LITAF family.</text>
</comment>
<gene>
    <name evidence="10" type="ORF">BpHYR1_031914</name>
</gene>
<dbReference type="InterPro" id="IPR037519">
    <property type="entry name" value="LITAF_fam"/>
</dbReference>
<evidence type="ECO:0000256" key="7">
    <source>
        <dbReference type="ARBA" id="ARBA00023136"/>
    </source>
</evidence>
<keyword evidence="8" id="KW-1133">Transmembrane helix</keyword>
<dbReference type="EMBL" id="REGN01013597">
    <property type="protein sequence ID" value="RMZ93721.1"/>
    <property type="molecule type" value="Genomic_DNA"/>
</dbReference>